<evidence type="ECO:0000256" key="1">
    <source>
        <dbReference type="SAM" id="Phobius"/>
    </source>
</evidence>
<protein>
    <submittedName>
        <fullName evidence="2">Uncharacterized protein</fullName>
    </submittedName>
</protein>
<gene>
    <name evidence="2" type="ORF">MXMO3_02914</name>
</gene>
<proteinExistence type="predicted"/>
<organism evidence="2 3">
    <name type="scientific">Maritalea myrionectae</name>
    <dbReference type="NCBI Taxonomy" id="454601"/>
    <lineage>
        <taxon>Bacteria</taxon>
        <taxon>Pseudomonadati</taxon>
        <taxon>Pseudomonadota</taxon>
        <taxon>Alphaproteobacteria</taxon>
        <taxon>Hyphomicrobiales</taxon>
        <taxon>Devosiaceae</taxon>
        <taxon>Maritalea</taxon>
    </lineage>
</organism>
<name>A0A2R4MHC4_9HYPH</name>
<dbReference type="EMBL" id="CP021330">
    <property type="protein sequence ID" value="AVX05422.1"/>
    <property type="molecule type" value="Genomic_DNA"/>
</dbReference>
<reference evidence="2 3" key="1">
    <citation type="submission" date="2017-05" db="EMBL/GenBank/DDBJ databases">
        <title>Genome Analysis of Maritalea myrionectae HL2708#5.</title>
        <authorList>
            <consortium name="Cotde Inc.-PKNU"/>
            <person name="Jang D."/>
            <person name="Oh H.-M."/>
        </authorList>
    </citation>
    <scope>NUCLEOTIDE SEQUENCE [LARGE SCALE GENOMIC DNA]</scope>
    <source>
        <strain evidence="2 3">HL2708#5</strain>
    </source>
</reference>
<dbReference type="KEGG" id="mmyr:MXMO3_02914"/>
<dbReference type="RefSeq" id="WP_117396320.1">
    <property type="nucleotide sequence ID" value="NZ_CP021330.1"/>
</dbReference>
<feature type="transmembrane region" description="Helical" evidence="1">
    <location>
        <begin position="100"/>
        <end position="118"/>
    </location>
</feature>
<keyword evidence="1" id="KW-0812">Transmembrane</keyword>
<keyword evidence="3" id="KW-1185">Reference proteome</keyword>
<keyword evidence="1" id="KW-1133">Transmembrane helix</keyword>
<evidence type="ECO:0000313" key="2">
    <source>
        <dbReference type="EMBL" id="AVX05422.1"/>
    </source>
</evidence>
<evidence type="ECO:0000313" key="3">
    <source>
        <dbReference type="Proteomes" id="UP000258927"/>
    </source>
</evidence>
<feature type="transmembrane region" description="Helical" evidence="1">
    <location>
        <begin position="72"/>
        <end position="88"/>
    </location>
</feature>
<dbReference type="InterPro" id="IPR046559">
    <property type="entry name" value="DUF6713"/>
</dbReference>
<feature type="transmembrane region" description="Helical" evidence="1">
    <location>
        <begin position="39"/>
        <end position="60"/>
    </location>
</feature>
<keyword evidence="1" id="KW-0472">Membrane</keyword>
<dbReference type="Proteomes" id="UP000258927">
    <property type="component" value="Chromosome"/>
</dbReference>
<dbReference type="Pfam" id="PF20460">
    <property type="entry name" value="DUF6713"/>
    <property type="match status" value="1"/>
</dbReference>
<sequence>MANWIFLTCYALIIGHELDAIHQKEWRIFPGTNLLPDQLGFQVFNALHVPLFILLNWLFFLSTPAVMTAAKFWFALFAIAHIGAHWLYRNHKEYRFNNPLSKFLIWAPGVFGALYLAITF</sequence>
<dbReference type="AlphaFoldDB" id="A0A2R4MHC4"/>
<accession>A0A2R4MHC4</accession>